<evidence type="ECO:0000256" key="6">
    <source>
        <dbReference type="SAM" id="MobiDB-lite"/>
    </source>
</evidence>
<name>A0A1J8QK72_9AGAM</name>
<feature type="domain" description="Vps52 C-terminal" evidence="8">
    <location>
        <begin position="1268"/>
        <end position="1314"/>
    </location>
</feature>
<evidence type="ECO:0000256" key="5">
    <source>
        <dbReference type="ARBA" id="ARBA00023034"/>
    </source>
</evidence>
<dbReference type="InterPro" id="IPR007258">
    <property type="entry name" value="Vps52"/>
</dbReference>
<dbReference type="GO" id="GO:0015031">
    <property type="term" value="P:protein transport"/>
    <property type="evidence" value="ECO:0007669"/>
    <property type="project" value="UniProtKB-KW"/>
</dbReference>
<evidence type="ECO:0000256" key="2">
    <source>
        <dbReference type="ARBA" id="ARBA00008180"/>
    </source>
</evidence>
<dbReference type="EMBL" id="LVVM01004012">
    <property type="protein sequence ID" value="OJA13840.1"/>
    <property type="molecule type" value="Genomic_DNA"/>
</dbReference>
<evidence type="ECO:0000259" key="7">
    <source>
        <dbReference type="Pfam" id="PF04129"/>
    </source>
</evidence>
<accession>A0A1J8QK72</accession>
<dbReference type="GO" id="GO:0042147">
    <property type="term" value="P:retrograde transport, endosome to Golgi"/>
    <property type="evidence" value="ECO:0007669"/>
    <property type="project" value="TreeGrafter"/>
</dbReference>
<sequence>MATAPKLGPVTEVVDPQELYRVITQASSQNPADVQASSKRVKELLDYFGTFDGLHEIAATRSRIKSLEITEGRLLSDEHRVRIRARCMTFLDEEDDTASISTRYRFATTSFTLHSFKVAECNEVIVAKIARQDYPLNWPSLLADIMDVIRTNLQSLCSSLNNDPRSTLALRRSLALLNCLLKELSGAKMLTGVIDQLHEVMFTYYSQLATMISALVPAVISDQRTADNLIVAHFIYKCLVKMALWLWPRLIKPEKGGFAKLEPWFLQLFQSSTGQLKILSELRINLVLALRASGTSDRLALLSVDRLTRHVRVFGKFFRRLQQLEPAKFVELPTGNEIVLYYWDRVVQATNGPPELIQDTPTAVFPVRFLLQAMVLFKENLARWTPFRKGGPKTETSIDCLWELWSFADDSRPALSQEFVEDAVRLLVTRFIPLKPADLEGWMSDPEEWVNVEDKENDQWEYELRPCGERVLMTLSSQYKDYVTPLLETTFKQTITQPTVDLASVIQKEALYCAIGRCATRLRDVIPFSQWLQHNLLAEARETNQNYPIIKRRIAWLIGKWISDMCTPANDPNIWELLVHLLRDRGPGTDSVVRLTAATALQECIDTVDFDFDVFAPYLPAVVTELVKLMGEADTMEVKQRLSKSLNVVIERAGPQITPHAQMISTCIPQLWTAAGEEWLFKAQLLVVVTSLVSATKISLNSLIVPLVREGLSPGVAINLDEDALNLWLAAVRNSSSLLSSTNGPGLIELVPLAVSLLSNNLDLLGKIVSIIESYLFVDAPAVLQGFSLPLMNAFVKALTGQAIVTNQKDILTCLEFLTQLAPAALWGEAMHVAGLFIHIVNLLNAEESSPILLTECIYLLARIALADRQMFLQLVSATSQTTVVPETKVWETVMDHWWRQFDHMSEPRYRKLAALGMASLVSTGRPEVLDRLPTEIFNLWTDVFFEVKESRKLADSEEDGALTLHWDLDQVPQSYYAESEETLEFDRRKSFLDNDPVSNNILFCGSFALDETAILTQDTQQRLFYHGQAKDFVDLHEQVETSVNLLDSLESFLSTFQKDLSSVSGQISELQERSTDIDNRLKTRRRIEKPLSSLLSDLTIPPPLAITILDTDVGEPWIATITDFERRLDVLKARSRVKAARDLGDVAEGLRIVAATKLRTFFLALLRPIRTSVTTNMQVMQTSIFVKYRALFAFLQRQAPDVSNELQRAYTSTARTYYETGFRRYIRSLGRIKARTLEKPESIISGNGDDGEPYLPSQDRLAYAKIEGSGVVLAYMSDDKSHKEPIEAILRSILLVLMDNATAEYAFITAFFRSESLAPHLAKEPDNALFSPPATLLSPDRDFDARRSNVGSEFDTHASRPFRSNGQEPRNATARPNLMDKAERSPLDAIWKQILDPVLEYCKTFLATVLEPIPPAVPLLTMIRLTEAVTAEVQKRDCPPLENFMFTMRLQMWPAFQKIMSEHCDVLKKLAEGGGASYFSRAASTTDASVSNICNRYIVMFNSFVILTDQEEETMIFSNLFRLRQELAKLIARHTESISDDVAKATKQSAMYEVLLQGLNKGTHLTTHPKSQKELAYWAEKEEEARRRIVTIAQSRRVRKR</sequence>
<dbReference type="Proteomes" id="UP000183567">
    <property type="component" value="Unassembled WGS sequence"/>
</dbReference>
<dbReference type="GO" id="GO:0019905">
    <property type="term" value="F:syntaxin binding"/>
    <property type="evidence" value="ECO:0007669"/>
    <property type="project" value="TreeGrafter"/>
</dbReference>
<dbReference type="Pfam" id="PF04129">
    <property type="entry name" value="Vps52_CC"/>
    <property type="match status" value="1"/>
</dbReference>
<feature type="domain" description="Importin-7/11-like TPR repeats" evidence="9">
    <location>
        <begin position="684"/>
        <end position="1000"/>
    </location>
</feature>
<evidence type="ECO:0000256" key="3">
    <source>
        <dbReference type="ARBA" id="ARBA00022448"/>
    </source>
</evidence>
<evidence type="ECO:0000256" key="4">
    <source>
        <dbReference type="ARBA" id="ARBA00022927"/>
    </source>
</evidence>
<comment type="caution">
    <text evidence="10">The sequence shown here is derived from an EMBL/GenBank/DDBJ whole genome shotgun (WGS) entry which is preliminary data.</text>
</comment>
<dbReference type="GO" id="GO:0006896">
    <property type="term" value="P:Golgi to vacuole transport"/>
    <property type="evidence" value="ECO:0007669"/>
    <property type="project" value="TreeGrafter"/>
</dbReference>
<evidence type="ECO:0000313" key="11">
    <source>
        <dbReference type="Proteomes" id="UP000183567"/>
    </source>
</evidence>
<dbReference type="Pfam" id="PF25758">
    <property type="entry name" value="TPR_IPO11"/>
    <property type="match status" value="1"/>
</dbReference>
<keyword evidence="11" id="KW-1185">Reference proteome</keyword>
<evidence type="ECO:0000259" key="9">
    <source>
        <dbReference type="Pfam" id="PF25758"/>
    </source>
</evidence>
<keyword evidence="3" id="KW-0813">Transport</keyword>
<keyword evidence="5" id="KW-0333">Golgi apparatus</keyword>
<dbReference type="Gene3D" id="1.25.10.10">
    <property type="entry name" value="Leucine-rich Repeat Variant"/>
    <property type="match status" value="1"/>
</dbReference>
<dbReference type="OrthoDB" id="361693at2759"/>
<feature type="domain" description="Vps52 C-terminal" evidence="8">
    <location>
        <begin position="1390"/>
        <end position="1560"/>
    </location>
</feature>
<dbReference type="InterPro" id="IPR016024">
    <property type="entry name" value="ARM-type_fold"/>
</dbReference>
<comment type="subcellular location">
    <subcellularLocation>
        <location evidence="1">Golgi apparatus</location>
        <location evidence="1">trans-Golgi network</location>
    </subcellularLocation>
</comment>
<dbReference type="Pfam" id="PF20655">
    <property type="entry name" value="Vps52_C"/>
    <property type="match status" value="2"/>
</dbReference>
<dbReference type="STRING" id="180088.A0A1J8QK72"/>
<comment type="similarity">
    <text evidence="2">Belongs to the VPS52 family.</text>
</comment>
<evidence type="ECO:0000259" key="8">
    <source>
        <dbReference type="Pfam" id="PF20655"/>
    </source>
</evidence>
<keyword evidence="4" id="KW-0653">Protein transport</keyword>
<evidence type="ECO:0008006" key="12">
    <source>
        <dbReference type="Google" id="ProtNLM"/>
    </source>
</evidence>
<dbReference type="GO" id="GO:0032456">
    <property type="term" value="P:endocytic recycling"/>
    <property type="evidence" value="ECO:0007669"/>
    <property type="project" value="TreeGrafter"/>
</dbReference>
<dbReference type="InterPro" id="IPR011989">
    <property type="entry name" value="ARM-like"/>
</dbReference>
<dbReference type="GO" id="GO:0005829">
    <property type="term" value="C:cytosol"/>
    <property type="evidence" value="ECO:0007669"/>
    <property type="project" value="GOC"/>
</dbReference>
<dbReference type="InterPro" id="IPR048361">
    <property type="entry name" value="Vps52_C"/>
</dbReference>
<dbReference type="GO" id="GO:0000938">
    <property type="term" value="C:GARP complex"/>
    <property type="evidence" value="ECO:0007669"/>
    <property type="project" value="TreeGrafter"/>
</dbReference>
<dbReference type="PANTHER" id="PTHR14190:SF7">
    <property type="entry name" value="VACUOLAR PROTEIN SORTING-ASSOCIATED PROTEIN 52 HOMOLOG"/>
    <property type="match status" value="1"/>
</dbReference>
<protein>
    <recommendedName>
        <fullName evidence="12">Importin N-terminal domain-containing protein</fullName>
    </recommendedName>
</protein>
<dbReference type="InterPro" id="IPR058669">
    <property type="entry name" value="TPR_IPO7/11-like"/>
</dbReference>
<feature type="region of interest" description="Disordered" evidence="6">
    <location>
        <begin position="1352"/>
        <end position="1377"/>
    </location>
</feature>
<dbReference type="PANTHER" id="PTHR14190">
    <property type="entry name" value="SUPPRESSOR OF ACTIN MUTATIONS 2/VACUOLAR PROTEIN SORTING 52"/>
    <property type="match status" value="1"/>
</dbReference>
<gene>
    <name evidence="10" type="ORF">AZE42_00488</name>
</gene>
<dbReference type="InterPro" id="IPR048319">
    <property type="entry name" value="Vps52_CC"/>
</dbReference>
<evidence type="ECO:0000256" key="1">
    <source>
        <dbReference type="ARBA" id="ARBA00004601"/>
    </source>
</evidence>
<feature type="domain" description="Vps52 coiled-coil" evidence="7">
    <location>
        <begin position="1031"/>
        <end position="1196"/>
    </location>
</feature>
<proteinExistence type="inferred from homology"/>
<organism evidence="10 11">
    <name type="scientific">Rhizopogon vesiculosus</name>
    <dbReference type="NCBI Taxonomy" id="180088"/>
    <lineage>
        <taxon>Eukaryota</taxon>
        <taxon>Fungi</taxon>
        <taxon>Dikarya</taxon>
        <taxon>Basidiomycota</taxon>
        <taxon>Agaricomycotina</taxon>
        <taxon>Agaricomycetes</taxon>
        <taxon>Agaricomycetidae</taxon>
        <taxon>Boletales</taxon>
        <taxon>Suillineae</taxon>
        <taxon>Rhizopogonaceae</taxon>
        <taxon>Rhizopogon</taxon>
    </lineage>
</organism>
<reference evidence="10 11" key="1">
    <citation type="submission" date="2016-03" db="EMBL/GenBank/DDBJ databases">
        <title>Comparative genomics of the ectomycorrhizal sister species Rhizopogon vinicolor and Rhizopogon vesiculosus (Basidiomycota: Boletales) reveals a divergence of the mating type B locus.</title>
        <authorList>
            <person name="Mujic A.B."/>
            <person name="Kuo A."/>
            <person name="Tritt A."/>
            <person name="Lipzen A."/>
            <person name="Chen C."/>
            <person name="Johnson J."/>
            <person name="Sharma A."/>
            <person name="Barry K."/>
            <person name="Grigoriev I.V."/>
            <person name="Spatafora J.W."/>
        </authorList>
    </citation>
    <scope>NUCLEOTIDE SEQUENCE [LARGE SCALE GENOMIC DNA]</scope>
    <source>
        <strain evidence="10 11">AM-OR11-056</strain>
    </source>
</reference>
<evidence type="ECO:0000313" key="10">
    <source>
        <dbReference type="EMBL" id="OJA13840.1"/>
    </source>
</evidence>
<dbReference type="SUPFAM" id="SSF48371">
    <property type="entry name" value="ARM repeat"/>
    <property type="match status" value="1"/>
</dbReference>